<dbReference type="Proteomes" id="UP000762676">
    <property type="component" value="Unassembled WGS sequence"/>
</dbReference>
<reference evidence="1 2" key="1">
    <citation type="journal article" date="2021" name="Elife">
        <title>Chloroplast acquisition without the gene transfer in kleptoplastic sea slugs, Plakobranchus ocellatus.</title>
        <authorList>
            <person name="Maeda T."/>
            <person name="Takahashi S."/>
            <person name="Yoshida T."/>
            <person name="Shimamura S."/>
            <person name="Takaki Y."/>
            <person name="Nagai Y."/>
            <person name="Toyoda A."/>
            <person name="Suzuki Y."/>
            <person name="Arimoto A."/>
            <person name="Ishii H."/>
            <person name="Satoh N."/>
            <person name="Nishiyama T."/>
            <person name="Hasebe M."/>
            <person name="Maruyama T."/>
            <person name="Minagawa J."/>
            <person name="Obokata J."/>
            <person name="Shigenobu S."/>
        </authorList>
    </citation>
    <scope>NUCLEOTIDE SEQUENCE [LARGE SCALE GENOMIC DNA]</scope>
</reference>
<keyword evidence="2" id="KW-1185">Reference proteome</keyword>
<name>A0AAV4ET73_9GAST</name>
<comment type="caution">
    <text evidence="1">The sequence shown here is derived from an EMBL/GenBank/DDBJ whole genome shotgun (WGS) entry which is preliminary data.</text>
</comment>
<evidence type="ECO:0000313" key="2">
    <source>
        <dbReference type="Proteomes" id="UP000762676"/>
    </source>
</evidence>
<accession>A0AAV4ET73</accession>
<organism evidence="1 2">
    <name type="scientific">Elysia marginata</name>
    <dbReference type="NCBI Taxonomy" id="1093978"/>
    <lineage>
        <taxon>Eukaryota</taxon>
        <taxon>Metazoa</taxon>
        <taxon>Spiralia</taxon>
        <taxon>Lophotrochozoa</taxon>
        <taxon>Mollusca</taxon>
        <taxon>Gastropoda</taxon>
        <taxon>Heterobranchia</taxon>
        <taxon>Euthyneura</taxon>
        <taxon>Panpulmonata</taxon>
        <taxon>Sacoglossa</taxon>
        <taxon>Placobranchoidea</taxon>
        <taxon>Plakobranchidae</taxon>
        <taxon>Elysia</taxon>
    </lineage>
</organism>
<dbReference type="EMBL" id="BMAT01007428">
    <property type="protein sequence ID" value="GFR64169.1"/>
    <property type="molecule type" value="Genomic_DNA"/>
</dbReference>
<gene>
    <name evidence="1" type="ORF">ElyMa_003625900</name>
</gene>
<protein>
    <submittedName>
        <fullName evidence="1">Uncharacterized protein</fullName>
    </submittedName>
</protein>
<proteinExistence type="predicted"/>
<sequence>MGSEVACFSRLVSPVPGRHGGHWRGELVHLRDCGIQIISCCLVQYRQVEEQCSRATGLLNHRMRLDNSGCGEKRLLAVLNRPIEPTEEACVKPRIKF</sequence>
<evidence type="ECO:0000313" key="1">
    <source>
        <dbReference type="EMBL" id="GFR64169.1"/>
    </source>
</evidence>
<dbReference type="AlphaFoldDB" id="A0AAV4ET73"/>